<feature type="domain" description="Multidrug resistance protein MdtA-like beta-barrel" evidence="10">
    <location>
        <begin position="222"/>
        <end position="311"/>
    </location>
</feature>
<sequence length="386" mass="40910">MARARLLVVCLLLPALVLVGAGWLLLPSTAAPTASFITAPVERRELEQSVLADGTLQAQKLVSVGAQVSGQIKALHVALGDQVKQGDLLVEIDDLTQQNALKDTEAALDNVQAQLASRRATLRNNLLAFERQRKVLARGLGSQADYDSAEATLTATRADIRALTAQAVQAHIAVDTAKVNLGYTRIVSPMAGTIVAIPVEQGQTVNAVQSTPTMVKVARLDTMTVEAQISEADVIRVKAGLPSYFTVLGAPEQRYQARLRAIEPAPDTINDDTTCSSSTSTAVYYHGLFEVENPEGALRIGMTAQVHIVLATERNALVIPAIALSGDRVQVVDGAGQPQWRQVKVGLNNKVDAQILAGLAAGEAVVVSQLTAQHQQSGRMGPPMGM</sequence>
<dbReference type="InterPro" id="IPR058626">
    <property type="entry name" value="MdtA-like_b-barrel"/>
</dbReference>
<keyword evidence="7" id="KW-0472">Membrane</keyword>
<keyword evidence="5" id="KW-0997">Cell inner membrane</keyword>
<dbReference type="Gene3D" id="6.10.140.1990">
    <property type="match status" value="1"/>
</dbReference>
<evidence type="ECO:0000256" key="5">
    <source>
        <dbReference type="ARBA" id="ARBA00022519"/>
    </source>
</evidence>
<dbReference type="InterPro" id="IPR006143">
    <property type="entry name" value="RND_pump_MFP"/>
</dbReference>
<evidence type="ECO:0000313" key="12">
    <source>
        <dbReference type="EMBL" id="WEE25442.1"/>
    </source>
</evidence>
<dbReference type="InterPro" id="IPR058624">
    <property type="entry name" value="MdtA-like_HH"/>
</dbReference>
<dbReference type="GO" id="GO:1990281">
    <property type="term" value="C:efflux pump complex"/>
    <property type="evidence" value="ECO:0007669"/>
    <property type="project" value="TreeGrafter"/>
</dbReference>
<evidence type="ECO:0000256" key="2">
    <source>
        <dbReference type="ARBA" id="ARBA00009477"/>
    </source>
</evidence>
<dbReference type="GO" id="GO:0019898">
    <property type="term" value="C:extrinsic component of membrane"/>
    <property type="evidence" value="ECO:0007669"/>
    <property type="project" value="InterPro"/>
</dbReference>
<keyword evidence="3" id="KW-0813">Transport</keyword>
<dbReference type="GO" id="GO:1990961">
    <property type="term" value="P:xenobiotic detoxification by transmembrane export across the plasma membrane"/>
    <property type="evidence" value="ECO:0007669"/>
    <property type="project" value="InterPro"/>
</dbReference>
<dbReference type="Gene3D" id="2.40.50.100">
    <property type="match status" value="1"/>
</dbReference>
<dbReference type="NCBIfam" id="TIGR01730">
    <property type="entry name" value="RND_mfp"/>
    <property type="match status" value="1"/>
</dbReference>
<dbReference type="AlphaFoldDB" id="A0AAX3P208"/>
<reference evidence="12" key="1">
    <citation type="submission" date="2023-02" db="EMBL/GenBank/DDBJ databases">
        <title>The sequence of Aeromonas hydrophila K533.</title>
        <authorList>
            <person name="Luo X."/>
        </authorList>
    </citation>
    <scope>NUCLEOTIDE SEQUENCE</scope>
    <source>
        <strain evidence="12">K533</strain>
    </source>
</reference>
<feature type="domain" description="Multidrug resistance protein MdtA-like C-terminal permuted SH3" evidence="11">
    <location>
        <begin position="315"/>
        <end position="370"/>
    </location>
</feature>
<dbReference type="GO" id="GO:1990195">
    <property type="term" value="C:macrolide transmembrane transporter complex"/>
    <property type="evidence" value="ECO:0007669"/>
    <property type="project" value="InterPro"/>
</dbReference>
<dbReference type="SUPFAM" id="SSF111369">
    <property type="entry name" value="HlyD-like secretion proteins"/>
    <property type="match status" value="1"/>
</dbReference>
<dbReference type="InterPro" id="IPR058627">
    <property type="entry name" value="MdtA-like_C"/>
</dbReference>
<evidence type="ECO:0000259" key="10">
    <source>
        <dbReference type="Pfam" id="PF25944"/>
    </source>
</evidence>
<protein>
    <submittedName>
        <fullName evidence="12">Efflux RND transporter periplasmic adaptor subunit</fullName>
    </submittedName>
</protein>
<accession>A0AAX3P208</accession>
<dbReference type="Gene3D" id="2.40.30.170">
    <property type="match status" value="1"/>
</dbReference>
<dbReference type="RefSeq" id="WP_077096131.1">
    <property type="nucleotide sequence ID" value="NZ_AP023398.1"/>
</dbReference>
<feature type="domain" description="Multidrug resistance protein MdtA-like barrel-sandwich hybrid" evidence="9">
    <location>
        <begin position="61"/>
        <end position="215"/>
    </location>
</feature>
<dbReference type="InterPro" id="IPR030190">
    <property type="entry name" value="MacA_alpha-hairpin_sf"/>
</dbReference>
<comment type="similarity">
    <text evidence="2">Belongs to the membrane fusion protein (MFP) (TC 8.A.1) family.</text>
</comment>
<dbReference type="GO" id="GO:0015562">
    <property type="term" value="F:efflux transmembrane transporter activity"/>
    <property type="evidence" value="ECO:0007669"/>
    <property type="project" value="TreeGrafter"/>
</dbReference>
<evidence type="ECO:0000313" key="13">
    <source>
        <dbReference type="Proteomes" id="UP001214666"/>
    </source>
</evidence>
<dbReference type="Proteomes" id="UP001214666">
    <property type="component" value="Chromosome"/>
</dbReference>
<dbReference type="Gene3D" id="2.40.420.20">
    <property type="match status" value="1"/>
</dbReference>
<evidence type="ECO:0000256" key="4">
    <source>
        <dbReference type="ARBA" id="ARBA00022475"/>
    </source>
</evidence>
<dbReference type="InterPro" id="IPR058625">
    <property type="entry name" value="MdtA-like_BSH"/>
</dbReference>
<dbReference type="EMBL" id="CP118942">
    <property type="protein sequence ID" value="WEE25442.1"/>
    <property type="molecule type" value="Genomic_DNA"/>
</dbReference>
<organism evidence="12 13">
    <name type="scientific">Aeromonas hydrophila</name>
    <dbReference type="NCBI Taxonomy" id="644"/>
    <lineage>
        <taxon>Bacteria</taxon>
        <taxon>Pseudomonadati</taxon>
        <taxon>Pseudomonadota</taxon>
        <taxon>Gammaproteobacteria</taxon>
        <taxon>Aeromonadales</taxon>
        <taxon>Aeromonadaceae</taxon>
        <taxon>Aeromonas</taxon>
    </lineage>
</organism>
<dbReference type="Pfam" id="PF25944">
    <property type="entry name" value="Beta-barrel_RND"/>
    <property type="match status" value="1"/>
</dbReference>
<evidence type="ECO:0000259" key="11">
    <source>
        <dbReference type="Pfam" id="PF25967"/>
    </source>
</evidence>
<proteinExistence type="inferred from homology"/>
<dbReference type="Pfam" id="PF25876">
    <property type="entry name" value="HH_MFP_RND"/>
    <property type="match status" value="1"/>
</dbReference>
<feature type="domain" description="Multidrug resistance protein MdtA-like alpha-helical hairpin" evidence="8">
    <location>
        <begin position="108"/>
        <end position="184"/>
    </location>
</feature>
<dbReference type="GO" id="GO:0030313">
    <property type="term" value="C:cell envelope"/>
    <property type="evidence" value="ECO:0007669"/>
    <property type="project" value="UniProtKB-SubCell"/>
</dbReference>
<keyword evidence="4" id="KW-1003">Cell membrane</keyword>
<evidence type="ECO:0000256" key="7">
    <source>
        <dbReference type="ARBA" id="ARBA00023136"/>
    </source>
</evidence>
<dbReference type="PANTHER" id="PTHR30469">
    <property type="entry name" value="MULTIDRUG RESISTANCE PROTEIN MDTA"/>
    <property type="match status" value="1"/>
</dbReference>
<name>A0AAX3P208_AERHY</name>
<dbReference type="PANTHER" id="PTHR30469:SF33">
    <property type="entry name" value="SLR1207 PROTEIN"/>
    <property type="match status" value="1"/>
</dbReference>
<keyword evidence="6" id="KW-0175">Coiled coil</keyword>
<evidence type="ECO:0000256" key="1">
    <source>
        <dbReference type="ARBA" id="ARBA00004236"/>
    </source>
</evidence>
<dbReference type="Pfam" id="PF25967">
    <property type="entry name" value="RND-MFP_C"/>
    <property type="match status" value="1"/>
</dbReference>
<gene>
    <name evidence="12" type="ORF">PY771_17580</name>
</gene>
<dbReference type="Pfam" id="PF25917">
    <property type="entry name" value="BSH_RND"/>
    <property type="match status" value="1"/>
</dbReference>
<comment type="subcellular location">
    <subcellularLocation>
        <location evidence="1">Cell membrane</location>
    </subcellularLocation>
</comment>
<evidence type="ECO:0000259" key="9">
    <source>
        <dbReference type="Pfam" id="PF25917"/>
    </source>
</evidence>
<evidence type="ECO:0000256" key="3">
    <source>
        <dbReference type="ARBA" id="ARBA00022448"/>
    </source>
</evidence>
<evidence type="ECO:0000259" key="8">
    <source>
        <dbReference type="Pfam" id="PF25876"/>
    </source>
</evidence>
<evidence type="ECO:0000256" key="6">
    <source>
        <dbReference type="ARBA" id="ARBA00023054"/>
    </source>
</evidence>